<comment type="caution">
    <text evidence="2">The sequence shown here is derived from an EMBL/GenBank/DDBJ whole genome shotgun (WGS) entry which is preliminary data.</text>
</comment>
<sequence>MNDHSLRYMSLFFLSSSDDVRVNASNYMLIDLYNTLLNIIILLYLMTVMGVQFQPPVIDGS</sequence>
<feature type="transmembrane region" description="Helical" evidence="1">
    <location>
        <begin position="35"/>
        <end position="53"/>
    </location>
</feature>
<keyword evidence="3" id="KW-1185">Reference proteome</keyword>
<reference evidence="2 3" key="1">
    <citation type="submission" date="2014-07" db="EMBL/GenBank/DDBJ databases">
        <authorList>
            <person name="Bishop-Lilly K.A."/>
            <person name="Broomall S.M."/>
            <person name="Chain P.S."/>
            <person name="Chertkov O."/>
            <person name="Coyne S.R."/>
            <person name="Daligault H.E."/>
            <person name="Davenport K.W."/>
            <person name="Erkkila T."/>
            <person name="Frey K.G."/>
            <person name="Gibbons H.S."/>
            <person name="Gu W."/>
            <person name="Jaissle J."/>
            <person name="Johnson S.L."/>
            <person name="Koroleva G.I."/>
            <person name="Ladner J.T."/>
            <person name="Lo C.-C."/>
            <person name="Minogue T.D."/>
            <person name="Munk C."/>
            <person name="Palacios G.F."/>
            <person name="Redden C.L."/>
            <person name="Rosenzweig C.N."/>
            <person name="Scholz M.B."/>
            <person name="Teshima H."/>
            <person name="Xu Y."/>
        </authorList>
    </citation>
    <scope>NUCLEOTIDE SEQUENCE [LARGE SCALE GENOMIC DNA]</scope>
    <source>
        <strain evidence="2 3">ATCC 33641</strain>
    </source>
</reference>
<protein>
    <submittedName>
        <fullName evidence="2">Uncharacterized protein</fullName>
    </submittedName>
</protein>
<keyword evidence="1" id="KW-0472">Membrane</keyword>
<evidence type="ECO:0000256" key="1">
    <source>
        <dbReference type="SAM" id="Phobius"/>
    </source>
</evidence>
<evidence type="ECO:0000313" key="2">
    <source>
        <dbReference type="EMBL" id="KGA44641.1"/>
    </source>
</evidence>
<proteinExistence type="predicted"/>
<keyword evidence="1" id="KW-1133">Transmembrane helix</keyword>
<dbReference type="Proteomes" id="UP000029430">
    <property type="component" value="Unassembled WGS sequence"/>
</dbReference>
<evidence type="ECO:0000313" key="3">
    <source>
        <dbReference type="Proteomes" id="UP000029430"/>
    </source>
</evidence>
<name>A0ABR4VXM2_YERFR</name>
<organism evidence="2 3">
    <name type="scientific">Yersinia frederiksenii ATCC 33641</name>
    <dbReference type="NCBI Taxonomy" id="349966"/>
    <lineage>
        <taxon>Bacteria</taxon>
        <taxon>Pseudomonadati</taxon>
        <taxon>Pseudomonadota</taxon>
        <taxon>Gammaproteobacteria</taxon>
        <taxon>Enterobacterales</taxon>
        <taxon>Yersiniaceae</taxon>
        <taxon>Yersinia</taxon>
    </lineage>
</organism>
<dbReference type="EMBL" id="JPPS01000008">
    <property type="protein sequence ID" value="KGA44641.1"/>
    <property type="molecule type" value="Genomic_DNA"/>
</dbReference>
<gene>
    <name evidence="2" type="ORF">DJ58_3331</name>
</gene>
<accession>A0ABR4VXM2</accession>
<keyword evidence="1" id="KW-0812">Transmembrane</keyword>